<evidence type="ECO:0000313" key="3">
    <source>
        <dbReference type="Proteomes" id="UP000429644"/>
    </source>
</evidence>
<sequence length="162" mass="17542">MRRRIPPPRSILTSRTLWLLSFVAGLVAVGFAWVDRTAGQQRLTELVTELDPTRDPASLESLGRLIFWGSLAAVLLVIVVEALLLRTMMGRRAWARIALLVVLVVHAAVMVLADAYLAAPGTAGAGVRWPLVAQLLLAAAAWIVSLAPSATRWFRAEPASRA</sequence>
<dbReference type="EMBL" id="WHPD01001285">
    <property type="protein sequence ID" value="MPV88189.1"/>
    <property type="molecule type" value="Genomic_DNA"/>
</dbReference>
<reference evidence="2 3" key="1">
    <citation type="submission" date="2019-10" db="EMBL/GenBank/DDBJ databases">
        <title>Georgenia wutianyii sp. nov. and Georgenia yuyongxinii sp. nov. isolated from plateau pika (Ochotona curzoniae) in the Qinghai-Tibet plateau of China.</title>
        <authorList>
            <person name="Tian Z."/>
        </authorList>
    </citation>
    <scope>NUCLEOTIDE SEQUENCE [LARGE SCALE GENOMIC DNA]</scope>
    <source>
        <strain evidence="2 3">JCM 15130</strain>
    </source>
</reference>
<feature type="transmembrane region" description="Helical" evidence="1">
    <location>
        <begin position="12"/>
        <end position="34"/>
    </location>
</feature>
<keyword evidence="1" id="KW-0472">Membrane</keyword>
<keyword evidence="1" id="KW-0812">Transmembrane</keyword>
<feature type="transmembrane region" description="Helical" evidence="1">
    <location>
        <begin position="131"/>
        <end position="154"/>
    </location>
</feature>
<keyword evidence="3" id="KW-1185">Reference proteome</keyword>
<dbReference type="AlphaFoldDB" id="A0A7J9UU84"/>
<feature type="transmembrane region" description="Helical" evidence="1">
    <location>
        <begin position="97"/>
        <end position="119"/>
    </location>
</feature>
<dbReference type="Proteomes" id="UP000429644">
    <property type="component" value="Unassembled WGS sequence"/>
</dbReference>
<keyword evidence="1" id="KW-1133">Transmembrane helix</keyword>
<comment type="caution">
    <text evidence="2">The sequence shown here is derived from an EMBL/GenBank/DDBJ whole genome shotgun (WGS) entry which is preliminary data.</text>
</comment>
<accession>A0A7J9UU84</accession>
<name>A0A7J9UU84_9MICO</name>
<feature type="transmembrane region" description="Helical" evidence="1">
    <location>
        <begin position="65"/>
        <end position="85"/>
    </location>
</feature>
<proteinExistence type="predicted"/>
<evidence type="ECO:0000313" key="2">
    <source>
        <dbReference type="EMBL" id="MPV88189.1"/>
    </source>
</evidence>
<organism evidence="2 3">
    <name type="scientific">Georgenia ruanii</name>
    <dbReference type="NCBI Taxonomy" id="348442"/>
    <lineage>
        <taxon>Bacteria</taxon>
        <taxon>Bacillati</taxon>
        <taxon>Actinomycetota</taxon>
        <taxon>Actinomycetes</taxon>
        <taxon>Micrococcales</taxon>
        <taxon>Bogoriellaceae</taxon>
        <taxon>Georgenia</taxon>
    </lineage>
</organism>
<evidence type="ECO:0000256" key="1">
    <source>
        <dbReference type="SAM" id="Phobius"/>
    </source>
</evidence>
<evidence type="ECO:0008006" key="4">
    <source>
        <dbReference type="Google" id="ProtNLM"/>
    </source>
</evidence>
<protein>
    <recommendedName>
        <fullName evidence="4">DUF2569 family protein</fullName>
    </recommendedName>
</protein>
<gene>
    <name evidence="2" type="ORF">GB882_05865</name>
</gene>